<sequence>MANSKSGQQDTTSSALVLDLLQQSISIKKDKDEIENSGSEYWVVNLPEFAQRDCWDLYMTHNESTVSAIDPTSKHSKDGFFVGRLNLQKLGSKGHRLRKRGKLNMVYIPKLEQC</sequence>
<dbReference type="HOGENOM" id="CLU_2121055_0_0_1"/>
<reference evidence="2" key="1">
    <citation type="journal article" date="2013" name="Genome Announc.">
        <title>Draft genome sequence of the grapevine dieback fungus Eutypa lata UCR-EL1.</title>
        <authorList>
            <person name="Blanco-Ulate B."/>
            <person name="Rolshausen P.E."/>
            <person name="Cantu D."/>
        </authorList>
    </citation>
    <scope>NUCLEOTIDE SEQUENCE [LARGE SCALE GENOMIC DNA]</scope>
    <source>
        <strain evidence="2">UCR-EL1</strain>
    </source>
</reference>
<evidence type="ECO:0000313" key="2">
    <source>
        <dbReference type="Proteomes" id="UP000012174"/>
    </source>
</evidence>
<accession>M7TLZ9</accession>
<gene>
    <name evidence="1" type="ORF">UCREL1_5234</name>
</gene>
<organism evidence="1 2">
    <name type="scientific">Eutypa lata (strain UCR-EL1)</name>
    <name type="common">Grapevine dieback disease fungus</name>
    <name type="synonym">Eutypa armeniacae</name>
    <dbReference type="NCBI Taxonomy" id="1287681"/>
    <lineage>
        <taxon>Eukaryota</taxon>
        <taxon>Fungi</taxon>
        <taxon>Dikarya</taxon>
        <taxon>Ascomycota</taxon>
        <taxon>Pezizomycotina</taxon>
        <taxon>Sordariomycetes</taxon>
        <taxon>Xylariomycetidae</taxon>
        <taxon>Xylariales</taxon>
        <taxon>Diatrypaceae</taxon>
        <taxon>Eutypa</taxon>
    </lineage>
</organism>
<protein>
    <submittedName>
        <fullName evidence="1">Uncharacterized protein</fullName>
    </submittedName>
</protein>
<proteinExistence type="predicted"/>
<dbReference type="AlphaFoldDB" id="M7TLZ9"/>
<dbReference type="Proteomes" id="UP000012174">
    <property type="component" value="Unassembled WGS sequence"/>
</dbReference>
<name>M7TLZ9_EUTLA</name>
<keyword evidence="2" id="KW-1185">Reference proteome</keyword>
<dbReference type="KEGG" id="ela:UCREL1_5234"/>
<dbReference type="EMBL" id="KB706360">
    <property type="protein sequence ID" value="EMR67750.1"/>
    <property type="molecule type" value="Genomic_DNA"/>
</dbReference>
<evidence type="ECO:0000313" key="1">
    <source>
        <dbReference type="EMBL" id="EMR67750.1"/>
    </source>
</evidence>